<name>A0A9N9HGY2_9GLOM</name>
<comment type="caution">
    <text evidence="2">The sequence shown here is derived from an EMBL/GenBank/DDBJ whole genome shotgun (WGS) entry which is preliminary data.</text>
</comment>
<proteinExistence type="predicted"/>
<gene>
    <name evidence="2" type="ORF">CPELLU_LOCUS11055</name>
</gene>
<feature type="compositionally biased region" description="Polar residues" evidence="1">
    <location>
        <begin position="1"/>
        <end position="10"/>
    </location>
</feature>
<protein>
    <submittedName>
        <fullName evidence="2">348_t:CDS:1</fullName>
    </submittedName>
</protein>
<dbReference type="EMBL" id="CAJVQA010009498">
    <property type="protein sequence ID" value="CAG8685721.1"/>
    <property type="molecule type" value="Genomic_DNA"/>
</dbReference>
<dbReference type="AlphaFoldDB" id="A0A9N9HGY2"/>
<sequence>MSNPENLNNSHKIDEDNNIIESDEQSNDDFDGEQESCKQNNNDYDSEQKSCEQNNDYDDEQESCKQNNDYNGEQESCKLTESDYSSEDEEDPIRMLFEKVFVNDSWNCASPIENLYYSAGIYPDICYNCSGAEDLKTTKGELPLCVKCNGIILSKKMI</sequence>
<organism evidence="2 3">
    <name type="scientific">Cetraspora pellucida</name>
    <dbReference type="NCBI Taxonomy" id="1433469"/>
    <lineage>
        <taxon>Eukaryota</taxon>
        <taxon>Fungi</taxon>
        <taxon>Fungi incertae sedis</taxon>
        <taxon>Mucoromycota</taxon>
        <taxon>Glomeromycotina</taxon>
        <taxon>Glomeromycetes</taxon>
        <taxon>Diversisporales</taxon>
        <taxon>Gigasporaceae</taxon>
        <taxon>Cetraspora</taxon>
    </lineage>
</organism>
<feature type="compositionally biased region" description="Acidic residues" evidence="1">
    <location>
        <begin position="16"/>
        <end position="34"/>
    </location>
</feature>
<accession>A0A9N9HGY2</accession>
<evidence type="ECO:0000313" key="3">
    <source>
        <dbReference type="Proteomes" id="UP000789759"/>
    </source>
</evidence>
<evidence type="ECO:0000256" key="1">
    <source>
        <dbReference type="SAM" id="MobiDB-lite"/>
    </source>
</evidence>
<evidence type="ECO:0000313" key="2">
    <source>
        <dbReference type="EMBL" id="CAG8685721.1"/>
    </source>
</evidence>
<dbReference type="Proteomes" id="UP000789759">
    <property type="component" value="Unassembled WGS sequence"/>
</dbReference>
<keyword evidence="3" id="KW-1185">Reference proteome</keyword>
<dbReference type="OrthoDB" id="2440780at2759"/>
<reference evidence="2" key="1">
    <citation type="submission" date="2021-06" db="EMBL/GenBank/DDBJ databases">
        <authorList>
            <person name="Kallberg Y."/>
            <person name="Tangrot J."/>
            <person name="Rosling A."/>
        </authorList>
    </citation>
    <scope>NUCLEOTIDE SEQUENCE</scope>
    <source>
        <strain evidence="2">FL966</strain>
    </source>
</reference>
<feature type="region of interest" description="Disordered" evidence="1">
    <location>
        <begin position="1"/>
        <end position="90"/>
    </location>
</feature>
<feature type="compositionally biased region" description="Polar residues" evidence="1">
    <location>
        <begin position="64"/>
        <end position="74"/>
    </location>
</feature>